<dbReference type="RefSeq" id="WP_025773607.1">
    <property type="nucleotide sequence ID" value="NZ_DF238840.1"/>
</dbReference>
<dbReference type="NCBIfam" id="TIGR03800">
    <property type="entry name" value="PLP_synth_Pdx2"/>
    <property type="match status" value="1"/>
</dbReference>
<comment type="subunit">
    <text evidence="9 10">In the presence of PdxS, forms a dodecamer of heterodimers. Only shows activity in the heterodimer.</text>
</comment>
<evidence type="ECO:0000256" key="9">
    <source>
        <dbReference type="ARBA" id="ARBA00064749"/>
    </source>
</evidence>
<dbReference type="FunFam" id="3.40.50.880:FF:000010">
    <property type="entry name" value="uncharacterized protein LOC100176842 isoform X2"/>
    <property type="match status" value="1"/>
</dbReference>
<keyword evidence="5 10" id="KW-0456">Lyase</keyword>
<dbReference type="InterPro" id="IPR002161">
    <property type="entry name" value="PdxT/SNO"/>
</dbReference>
<comment type="function">
    <text evidence="8 10">Catalyzes the hydrolysis of glutamine to glutamate and ammonia as part of the biosynthesis of pyridoxal 5'-phosphate. The resulting ammonia molecule is channeled to the active site of PdxS.</text>
</comment>
<dbReference type="InterPro" id="IPR021196">
    <property type="entry name" value="PdxT/SNO_CS"/>
</dbReference>
<gene>
    <name evidence="10" type="primary">pdxT</name>
    <name evidence="13" type="ORF">MTY_1109</name>
</gene>
<dbReference type="GO" id="GO:0008614">
    <property type="term" value="P:pyridoxine metabolic process"/>
    <property type="evidence" value="ECO:0007669"/>
    <property type="project" value="TreeGrafter"/>
</dbReference>
<feature type="active site" description="Nucleophile" evidence="10 11">
    <location>
        <position position="78"/>
    </location>
</feature>
<evidence type="ECO:0000256" key="11">
    <source>
        <dbReference type="PIRSR" id="PIRSR005639-1"/>
    </source>
</evidence>
<dbReference type="UniPathway" id="UPA00245"/>
<dbReference type="EMBL" id="DF238840">
    <property type="protein sequence ID" value="GAF25772.1"/>
    <property type="molecule type" value="Genomic_DNA"/>
</dbReference>
<evidence type="ECO:0000256" key="6">
    <source>
        <dbReference type="ARBA" id="ARBA00047992"/>
    </source>
</evidence>
<evidence type="ECO:0000256" key="12">
    <source>
        <dbReference type="PIRSR" id="PIRSR005639-2"/>
    </source>
</evidence>
<comment type="catalytic activity">
    <reaction evidence="7 10">
        <text>L-glutamine + H2O = L-glutamate + NH4(+)</text>
        <dbReference type="Rhea" id="RHEA:15889"/>
        <dbReference type="ChEBI" id="CHEBI:15377"/>
        <dbReference type="ChEBI" id="CHEBI:28938"/>
        <dbReference type="ChEBI" id="CHEBI:29985"/>
        <dbReference type="ChEBI" id="CHEBI:58359"/>
        <dbReference type="EC" id="3.5.1.2"/>
    </reaction>
</comment>
<dbReference type="GO" id="GO:0004359">
    <property type="term" value="F:glutaminase activity"/>
    <property type="evidence" value="ECO:0007669"/>
    <property type="project" value="UniProtKB-UniRule"/>
</dbReference>
<evidence type="ECO:0000256" key="4">
    <source>
        <dbReference type="ARBA" id="ARBA00022962"/>
    </source>
</evidence>
<comment type="similarity">
    <text evidence="1 10">Belongs to the glutaminase PdxT/SNO family.</text>
</comment>
<comment type="pathway">
    <text evidence="10">Cofactor biosynthesis; pyridoxal 5'-phosphate biosynthesis.</text>
</comment>
<keyword evidence="13" id="KW-0808">Transferase</keyword>
<evidence type="ECO:0000256" key="10">
    <source>
        <dbReference type="HAMAP-Rule" id="MF_01615"/>
    </source>
</evidence>
<keyword evidence="4 10" id="KW-0315">Glutamine amidotransferase</keyword>
<dbReference type="GO" id="GO:0016740">
    <property type="term" value="F:transferase activity"/>
    <property type="evidence" value="ECO:0007669"/>
    <property type="project" value="UniProtKB-KW"/>
</dbReference>
<dbReference type="EC" id="3.5.1.2" evidence="10"/>
<dbReference type="GO" id="GO:0042823">
    <property type="term" value="P:pyridoxal phosphate biosynthetic process"/>
    <property type="evidence" value="ECO:0007669"/>
    <property type="project" value="UniProtKB-UniRule"/>
</dbReference>
<dbReference type="PROSITE" id="PS51273">
    <property type="entry name" value="GATASE_TYPE_1"/>
    <property type="match status" value="1"/>
</dbReference>
<evidence type="ECO:0000256" key="1">
    <source>
        <dbReference type="ARBA" id="ARBA00008345"/>
    </source>
</evidence>
<dbReference type="AlphaFoldDB" id="A0A0S6UE48"/>
<dbReference type="GO" id="GO:0006543">
    <property type="term" value="P:L-glutamine catabolic process"/>
    <property type="evidence" value="ECO:0007669"/>
    <property type="project" value="UniProtKB-UniRule"/>
</dbReference>
<dbReference type="InterPro" id="IPR029062">
    <property type="entry name" value="Class_I_gatase-like"/>
</dbReference>
<dbReference type="PROSITE" id="PS51130">
    <property type="entry name" value="PDXT_SNO_2"/>
    <property type="match status" value="1"/>
</dbReference>
<keyword evidence="3 10" id="KW-0663">Pyridoxal phosphate</keyword>
<accession>A0A0S6UE48</accession>
<proteinExistence type="inferred from homology"/>
<evidence type="ECO:0000256" key="7">
    <source>
        <dbReference type="ARBA" id="ARBA00049534"/>
    </source>
</evidence>
<sequence length="188" mass="20734">MRIGVLAMQGAFREHIQSLEALGVQGVEIRHANQLEGIAGLIIPGGESTTIGKLMVEFNLLEPVRHLAEGGLPVFGTCAGMVLLARDIIGSDQPRLRLMNARVQRNAFGRQVDSFEVDLEIPVLGEEPFHAVFIRAPYIEEIEPPAEALATFKNKIVMVRQGNLLATAFHPELTKDLRVHSYFLKMIG</sequence>
<protein>
    <recommendedName>
        <fullName evidence="10">Pyridoxal 5'-phosphate synthase subunit PdxT</fullName>
        <ecNumber evidence="10">4.3.3.6</ecNumber>
    </recommendedName>
    <alternativeName>
        <fullName evidence="10">Pdx2</fullName>
    </alternativeName>
    <alternativeName>
        <fullName evidence="10">Pyridoxal 5'-phosphate synthase glutaminase subunit</fullName>
        <ecNumber evidence="10">3.5.1.2</ecNumber>
    </alternativeName>
</protein>
<feature type="binding site" evidence="10 12">
    <location>
        <begin position="134"/>
        <end position="135"/>
    </location>
    <ligand>
        <name>L-glutamine</name>
        <dbReference type="ChEBI" id="CHEBI:58359"/>
    </ligand>
</feature>
<dbReference type="HAMAP" id="MF_01615">
    <property type="entry name" value="PdxT"/>
    <property type="match status" value="1"/>
</dbReference>
<dbReference type="GO" id="GO:0005829">
    <property type="term" value="C:cytosol"/>
    <property type="evidence" value="ECO:0007669"/>
    <property type="project" value="TreeGrafter"/>
</dbReference>
<name>A0A0S6UE48_NEOTH</name>
<evidence type="ECO:0000256" key="8">
    <source>
        <dbReference type="ARBA" id="ARBA00054599"/>
    </source>
</evidence>
<dbReference type="PANTHER" id="PTHR31559">
    <property type="entry name" value="PYRIDOXAL 5'-PHOSPHATE SYNTHASE SUBUNIT SNO"/>
    <property type="match status" value="1"/>
</dbReference>
<organism evidence="13">
    <name type="scientific">Moorella thermoacetica Y72</name>
    <dbReference type="NCBI Taxonomy" id="1325331"/>
    <lineage>
        <taxon>Bacteria</taxon>
        <taxon>Bacillati</taxon>
        <taxon>Bacillota</taxon>
        <taxon>Clostridia</taxon>
        <taxon>Neomoorellales</taxon>
        <taxon>Neomoorellaceae</taxon>
        <taxon>Neomoorella</taxon>
    </lineage>
</organism>
<dbReference type="PANTHER" id="PTHR31559:SF0">
    <property type="entry name" value="PYRIDOXAL 5'-PHOSPHATE SYNTHASE SUBUNIT SNO1-RELATED"/>
    <property type="match status" value="1"/>
</dbReference>
<dbReference type="SUPFAM" id="SSF52317">
    <property type="entry name" value="Class I glutamine amidotransferase-like"/>
    <property type="match status" value="1"/>
</dbReference>
<dbReference type="GO" id="GO:1903600">
    <property type="term" value="C:glutaminase complex"/>
    <property type="evidence" value="ECO:0007669"/>
    <property type="project" value="TreeGrafter"/>
</dbReference>
<evidence type="ECO:0000256" key="2">
    <source>
        <dbReference type="ARBA" id="ARBA00022801"/>
    </source>
</evidence>
<dbReference type="Gene3D" id="3.40.50.880">
    <property type="match status" value="1"/>
</dbReference>
<feature type="binding site" evidence="10 12">
    <location>
        <position position="105"/>
    </location>
    <ligand>
        <name>L-glutamine</name>
        <dbReference type="ChEBI" id="CHEBI:58359"/>
    </ligand>
</feature>
<evidence type="ECO:0000256" key="3">
    <source>
        <dbReference type="ARBA" id="ARBA00022898"/>
    </source>
</evidence>
<feature type="active site" description="Charge relay system" evidence="10 11">
    <location>
        <position position="172"/>
    </location>
</feature>
<feature type="binding site" evidence="10 12">
    <location>
        <begin position="46"/>
        <end position="48"/>
    </location>
    <ligand>
        <name>L-glutamine</name>
        <dbReference type="ChEBI" id="CHEBI:58359"/>
    </ligand>
</feature>
<dbReference type="EC" id="4.3.3.6" evidence="10"/>
<dbReference type="GO" id="GO:0036381">
    <property type="term" value="F:pyridoxal 5'-phosphate synthase (glutamine hydrolysing) activity"/>
    <property type="evidence" value="ECO:0007669"/>
    <property type="project" value="UniProtKB-UniRule"/>
</dbReference>
<dbReference type="PROSITE" id="PS01236">
    <property type="entry name" value="PDXT_SNO_1"/>
    <property type="match status" value="1"/>
</dbReference>
<dbReference type="CDD" id="cd01749">
    <property type="entry name" value="GATase1_PB"/>
    <property type="match status" value="1"/>
</dbReference>
<dbReference type="Proteomes" id="UP000063718">
    <property type="component" value="Unassembled WGS sequence"/>
</dbReference>
<comment type="catalytic activity">
    <reaction evidence="6 10">
        <text>aldehydo-D-ribose 5-phosphate + D-glyceraldehyde 3-phosphate + L-glutamine = pyridoxal 5'-phosphate + L-glutamate + phosphate + 3 H2O + H(+)</text>
        <dbReference type="Rhea" id="RHEA:31507"/>
        <dbReference type="ChEBI" id="CHEBI:15377"/>
        <dbReference type="ChEBI" id="CHEBI:15378"/>
        <dbReference type="ChEBI" id="CHEBI:29985"/>
        <dbReference type="ChEBI" id="CHEBI:43474"/>
        <dbReference type="ChEBI" id="CHEBI:58273"/>
        <dbReference type="ChEBI" id="CHEBI:58359"/>
        <dbReference type="ChEBI" id="CHEBI:59776"/>
        <dbReference type="ChEBI" id="CHEBI:597326"/>
        <dbReference type="EC" id="4.3.3.6"/>
    </reaction>
</comment>
<evidence type="ECO:0000313" key="13">
    <source>
        <dbReference type="EMBL" id="GAF25772.1"/>
    </source>
</evidence>
<dbReference type="Pfam" id="PF01174">
    <property type="entry name" value="SNO"/>
    <property type="match status" value="1"/>
</dbReference>
<evidence type="ECO:0000256" key="5">
    <source>
        <dbReference type="ARBA" id="ARBA00023239"/>
    </source>
</evidence>
<feature type="active site" description="Charge relay system" evidence="10 11">
    <location>
        <position position="170"/>
    </location>
</feature>
<dbReference type="PIRSF" id="PIRSF005639">
    <property type="entry name" value="Glut_amidoT_SNO"/>
    <property type="match status" value="1"/>
</dbReference>
<reference evidence="13" key="1">
    <citation type="journal article" date="2014" name="Gene">
        <title>Genome-guided analysis of transformation efficiency and carbon dioxide assimilation by Moorella thermoacetica Y72.</title>
        <authorList>
            <person name="Tsukahara K."/>
            <person name="Kita A."/>
            <person name="Nakashimada Y."/>
            <person name="Hoshino T."/>
            <person name="Murakami K."/>
        </authorList>
    </citation>
    <scope>NUCLEOTIDE SEQUENCE [LARGE SCALE GENOMIC DNA]</scope>
    <source>
        <strain evidence="13">Y72</strain>
    </source>
</reference>
<keyword evidence="2 10" id="KW-0378">Hydrolase</keyword>